<evidence type="ECO:0000256" key="1">
    <source>
        <dbReference type="SAM" id="MobiDB-lite"/>
    </source>
</evidence>
<dbReference type="AlphaFoldDB" id="A0A1M5K9P7"/>
<accession>A0A1M5K9P7</accession>
<dbReference type="InterPro" id="IPR052933">
    <property type="entry name" value="DNA_Protect_Modify"/>
</dbReference>
<organism evidence="2 3">
    <name type="scientific">Dysgonomonas macrotermitis</name>
    <dbReference type="NCBI Taxonomy" id="1346286"/>
    <lineage>
        <taxon>Bacteria</taxon>
        <taxon>Pseudomonadati</taxon>
        <taxon>Bacteroidota</taxon>
        <taxon>Bacteroidia</taxon>
        <taxon>Bacteroidales</taxon>
        <taxon>Dysgonomonadaceae</taxon>
        <taxon>Dysgonomonas</taxon>
    </lineage>
</organism>
<reference evidence="3" key="1">
    <citation type="submission" date="2016-11" db="EMBL/GenBank/DDBJ databases">
        <authorList>
            <person name="Varghese N."/>
            <person name="Submissions S."/>
        </authorList>
    </citation>
    <scope>NUCLEOTIDE SEQUENCE [LARGE SCALE GENOMIC DNA]</scope>
    <source>
        <strain evidence="3">DSM 27370</strain>
    </source>
</reference>
<keyword evidence="3" id="KW-1185">Reference proteome</keyword>
<feature type="non-terminal residue" evidence="2">
    <location>
        <position position="585"/>
    </location>
</feature>
<dbReference type="PANTHER" id="PTHR41313:SF1">
    <property type="entry name" value="DNA METHYLASE ADENINE-SPECIFIC DOMAIN-CONTAINING PROTEIN"/>
    <property type="match status" value="1"/>
</dbReference>
<dbReference type="PANTHER" id="PTHR41313">
    <property type="entry name" value="ADENINE-SPECIFIC METHYLTRANSFERASE"/>
    <property type="match status" value="1"/>
</dbReference>
<evidence type="ECO:0000313" key="3">
    <source>
        <dbReference type="Proteomes" id="UP000184480"/>
    </source>
</evidence>
<evidence type="ECO:0008006" key="4">
    <source>
        <dbReference type="Google" id="ProtNLM"/>
    </source>
</evidence>
<proteinExistence type="predicted"/>
<feature type="non-terminal residue" evidence="2">
    <location>
        <position position="1"/>
    </location>
</feature>
<evidence type="ECO:0000313" key="2">
    <source>
        <dbReference type="EMBL" id="SHG49310.1"/>
    </source>
</evidence>
<dbReference type="STRING" id="1346286.SAMN05444362_1421"/>
<feature type="compositionally biased region" description="Basic and acidic residues" evidence="1">
    <location>
        <begin position="155"/>
        <end position="168"/>
    </location>
</feature>
<protein>
    <recommendedName>
        <fullName evidence="4">DNA methylase</fullName>
    </recommendedName>
</protein>
<dbReference type="EMBL" id="FQUC01000042">
    <property type="protein sequence ID" value="SHG49310.1"/>
    <property type="molecule type" value="Genomic_DNA"/>
</dbReference>
<name>A0A1M5K9P7_9BACT</name>
<feature type="region of interest" description="Disordered" evidence="1">
    <location>
        <begin position="127"/>
        <end position="169"/>
    </location>
</feature>
<dbReference type="Proteomes" id="UP000184480">
    <property type="component" value="Unassembled WGS sequence"/>
</dbReference>
<feature type="region of interest" description="Disordered" evidence="1">
    <location>
        <begin position="195"/>
        <end position="239"/>
    </location>
</feature>
<gene>
    <name evidence="2" type="ORF">SAMN05444362_1421</name>
</gene>
<sequence>YFYNHGRIVQNKASIGTDPYGKPAQVFLYEGSMEEMAEYMGRMLRSDLKSNLDLELYRSNSIKRHITEATPQPEIPTEKIKEEKSLTTDESRISGDLNPLWQTDGLDPFWQTLEDDWFTGGKAFREKERKTVAQTPAPESKPQVDILQPIQQESSDQRSQKQEVKEKTTYQSLEVNVSDPVISLYDLFGFTQEERTQVKPARSKKQAPAPKGKPVQLSMFSKDSPLNPPRGTSVPPLRGGQEGLYPIEDARIAEQQQEERKRSFEPRPYSGELFEFHKKGSLVEDNGQAGFLKERYRDDAVFQALDISFEQRAKISRYIEIRDTYHTLYNHEAEHLTEHASLRGNLNLCYDNFVKRYGYLNDKKNLDLIKMDAGGREILSLERSVDGNLQKADIFSMPVAFNPNEITVADTSNEALIASLNKYGEVRLDYMESLLSGKNREEIVSELQGRIYFNPLIQNYEVQDRFIAGNVVEKAEAIKRYISNHPDDLPSQTSLKALQEATPQPIRYEELDFNFGERWIDTGAYEDYIGKLFETDVDISYYASRDDFTVKADKSNMIINEKFAVQGENRLYTGMHLLKHSLLNT</sequence>